<dbReference type="STRING" id="47427.A0A2H3CKM0"/>
<gene>
    <name evidence="3" type="ORF">ARMGADRAFT_1041159</name>
</gene>
<evidence type="ECO:0000313" key="4">
    <source>
        <dbReference type="Proteomes" id="UP000217790"/>
    </source>
</evidence>
<evidence type="ECO:0000259" key="2">
    <source>
        <dbReference type="PROSITE" id="PS51192"/>
    </source>
</evidence>
<dbReference type="OrthoDB" id="2507344at2759"/>
<dbReference type="Gene3D" id="3.40.50.300">
    <property type="entry name" value="P-loop containing nucleotide triphosphate hydrolases"/>
    <property type="match status" value="2"/>
</dbReference>
<dbReference type="InterPro" id="IPR011545">
    <property type="entry name" value="DEAD/DEAH_box_helicase_dom"/>
</dbReference>
<dbReference type="InterPro" id="IPR027417">
    <property type="entry name" value="P-loop_NTPase"/>
</dbReference>
<dbReference type="GO" id="GO:0043138">
    <property type="term" value="F:3'-5' DNA helicase activity"/>
    <property type="evidence" value="ECO:0007669"/>
    <property type="project" value="TreeGrafter"/>
</dbReference>
<accession>A0A2H3CKM0</accession>
<dbReference type="GO" id="GO:0000724">
    <property type="term" value="P:double-strand break repair via homologous recombination"/>
    <property type="evidence" value="ECO:0007669"/>
    <property type="project" value="TreeGrafter"/>
</dbReference>
<sequence>MEEGSERLMINSMQYTHARLSSNSNRSLPQQFNTVPIQVHPQLFGQVRHILPSGSTYFQSPQQAELVQSTLGKENILAIMPTGSGKSLAFFSAPYLDPTGLYIVVTPLTALTEDMGRRLGQNHSIRGGIYPQFSEQNGQLVFVAAHLAGSDRFFSWLDPQESRLRRVFVDECHHIYLSSTYRACFRLFHKLTGLKKPFTFLSSTVLPQSIELLCSAMGISRPTLRIIRAPIARPNISYSVTRIREEDDMIAKVTSFCCKFLLNADDRGIIYSTTIADAKLLAEALGCDYYVSKVDEDPETNAKKKRAVMQRWQEGKETAN</sequence>
<organism evidence="3 4">
    <name type="scientific">Armillaria gallica</name>
    <name type="common">Bulbous honey fungus</name>
    <name type="synonym">Armillaria bulbosa</name>
    <dbReference type="NCBI Taxonomy" id="47427"/>
    <lineage>
        <taxon>Eukaryota</taxon>
        <taxon>Fungi</taxon>
        <taxon>Dikarya</taxon>
        <taxon>Basidiomycota</taxon>
        <taxon>Agaricomycotina</taxon>
        <taxon>Agaricomycetes</taxon>
        <taxon>Agaricomycetidae</taxon>
        <taxon>Agaricales</taxon>
        <taxon>Marasmiineae</taxon>
        <taxon>Physalacriaceae</taxon>
        <taxon>Armillaria</taxon>
    </lineage>
</organism>
<dbReference type="PANTHER" id="PTHR13710:SF154">
    <property type="entry name" value="RECQ HELICASE, PUTATIVE (AFU_ORTHOLOGUE AFUA_6G14720)-RELATED"/>
    <property type="match status" value="1"/>
</dbReference>
<dbReference type="OMA" id="DECHHIY"/>
<name>A0A2H3CKM0_ARMGA</name>
<protein>
    <recommendedName>
        <fullName evidence="2">Helicase ATP-binding domain-containing protein</fullName>
    </recommendedName>
</protein>
<proteinExistence type="inferred from homology"/>
<evidence type="ECO:0000313" key="3">
    <source>
        <dbReference type="EMBL" id="PBK78938.1"/>
    </source>
</evidence>
<dbReference type="EMBL" id="KZ293957">
    <property type="protein sequence ID" value="PBK78938.1"/>
    <property type="molecule type" value="Genomic_DNA"/>
</dbReference>
<dbReference type="GO" id="GO:0005524">
    <property type="term" value="F:ATP binding"/>
    <property type="evidence" value="ECO:0007669"/>
    <property type="project" value="InterPro"/>
</dbReference>
<dbReference type="GO" id="GO:0003676">
    <property type="term" value="F:nucleic acid binding"/>
    <property type="evidence" value="ECO:0007669"/>
    <property type="project" value="InterPro"/>
</dbReference>
<evidence type="ECO:0000256" key="1">
    <source>
        <dbReference type="ARBA" id="ARBA00005446"/>
    </source>
</evidence>
<dbReference type="GO" id="GO:0009378">
    <property type="term" value="F:four-way junction helicase activity"/>
    <property type="evidence" value="ECO:0007669"/>
    <property type="project" value="TreeGrafter"/>
</dbReference>
<dbReference type="SMART" id="SM00487">
    <property type="entry name" value="DEXDc"/>
    <property type="match status" value="1"/>
</dbReference>
<dbReference type="Pfam" id="PF00270">
    <property type="entry name" value="DEAD"/>
    <property type="match status" value="1"/>
</dbReference>
<dbReference type="Proteomes" id="UP000217790">
    <property type="component" value="Unassembled WGS sequence"/>
</dbReference>
<dbReference type="SUPFAM" id="SSF52540">
    <property type="entry name" value="P-loop containing nucleoside triphosphate hydrolases"/>
    <property type="match status" value="2"/>
</dbReference>
<dbReference type="PANTHER" id="PTHR13710">
    <property type="entry name" value="DNA HELICASE RECQ FAMILY MEMBER"/>
    <property type="match status" value="1"/>
</dbReference>
<dbReference type="InterPro" id="IPR014001">
    <property type="entry name" value="Helicase_ATP-bd"/>
</dbReference>
<feature type="non-terminal residue" evidence="3">
    <location>
        <position position="320"/>
    </location>
</feature>
<keyword evidence="4" id="KW-1185">Reference proteome</keyword>
<dbReference type="PROSITE" id="PS51192">
    <property type="entry name" value="HELICASE_ATP_BIND_1"/>
    <property type="match status" value="1"/>
</dbReference>
<feature type="domain" description="Helicase ATP-binding" evidence="2">
    <location>
        <begin position="67"/>
        <end position="223"/>
    </location>
</feature>
<dbReference type="InParanoid" id="A0A2H3CKM0"/>
<reference evidence="4" key="1">
    <citation type="journal article" date="2017" name="Nat. Ecol. Evol.">
        <title>Genome expansion and lineage-specific genetic innovations in the forest pathogenic fungi Armillaria.</title>
        <authorList>
            <person name="Sipos G."/>
            <person name="Prasanna A.N."/>
            <person name="Walter M.C."/>
            <person name="O'Connor E."/>
            <person name="Balint B."/>
            <person name="Krizsan K."/>
            <person name="Kiss B."/>
            <person name="Hess J."/>
            <person name="Varga T."/>
            <person name="Slot J."/>
            <person name="Riley R."/>
            <person name="Boka B."/>
            <person name="Rigling D."/>
            <person name="Barry K."/>
            <person name="Lee J."/>
            <person name="Mihaltcheva S."/>
            <person name="LaButti K."/>
            <person name="Lipzen A."/>
            <person name="Waldron R."/>
            <person name="Moloney N.M."/>
            <person name="Sperisen C."/>
            <person name="Kredics L."/>
            <person name="Vagvoelgyi C."/>
            <person name="Patrignani A."/>
            <person name="Fitzpatrick D."/>
            <person name="Nagy I."/>
            <person name="Doyle S."/>
            <person name="Anderson J.B."/>
            <person name="Grigoriev I.V."/>
            <person name="Gueldener U."/>
            <person name="Muensterkoetter M."/>
            <person name="Nagy L.G."/>
        </authorList>
    </citation>
    <scope>NUCLEOTIDE SEQUENCE [LARGE SCALE GENOMIC DNA]</scope>
    <source>
        <strain evidence="4">Ar21-2</strain>
    </source>
</reference>
<dbReference type="GO" id="GO:0005694">
    <property type="term" value="C:chromosome"/>
    <property type="evidence" value="ECO:0007669"/>
    <property type="project" value="TreeGrafter"/>
</dbReference>
<dbReference type="AlphaFoldDB" id="A0A2H3CKM0"/>
<comment type="similarity">
    <text evidence="1">Belongs to the helicase family. RecQ subfamily.</text>
</comment>
<dbReference type="GO" id="GO:0005737">
    <property type="term" value="C:cytoplasm"/>
    <property type="evidence" value="ECO:0007669"/>
    <property type="project" value="TreeGrafter"/>
</dbReference>